<feature type="binding site" evidence="1">
    <location>
        <position position="360"/>
    </location>
    <ligand>
        <name>Mg(2+)</name>
        <dbReference type="ChEBI" id="CHEBI:18420"/>
        <label>1</label>
    </ligand>
</feature>
<feature type="binding site" evidence="1">
    <location>
        <position position="109"/>
    </location>
    <ligand>
        <name>Mg(2+)</name>
        <dbReference type="ChEBI" id="CHEBI:18420"/>
        <label>1</label>
    </ligand>
</feature>
<dbReference type="InterPro" id="IPR050792">
    <property type="entry name" value="ADP-ribosylglycohydrolase"/>
</dbReference>
<keyword evidence="1" id="KW-0460">Magnesium</keyword>
<dbReference type="Pfam" id="PF03747">
    <property type="entry name" value="ADP_ribosyl_GH"/>
    <property type="match status" value="1"/>
</dbReference>
<feature type="binding site" evidence="1">
    <location>
        <position position="110"/>
    </location>
    <ligand>
        <name>Mg(2+)</name>
        <dbReference type="ChEBI" id="CHEBI:18420"/>
        <label>1</label>
    </ligand>
</feature>
<dbReference type="InterPro" id="IPR005502">
    <property type="entry name" value="Ribosyl_crysJ1"/>
</dbReference>
<dbReference type="PANTHER" id="PTHR16222">
    <property type="entry name" value="ADP-RIBOSYLGLYCOHYDROLASE"/>
    <property type="match status" value="1"/>
</dbReference>
<dbReference type="EMBL" id="BRXX01000163">
    <property type="protein sequence ID" value="GMH95063.1"/>
    <property type="molecule type" value="Genomic_DNA"/>
</dbReference>
<protein>
    <recommendedName>
        <fullName evidence="4">ADP-ribosylglycohydrolase</fullName>
    </recommendedName>
</protein>
<evidence type="ECO:0000256" key="1">
    <source>
        <dbReference type="PIRSR" id="PIRSR605502-1"/>
    </source>
</evidence>
<proteinExistence type="predicted"/>
<reference evidence="3" key="1">
    <citation type="journal article" date="2023" name="Commun. Biol.">
        <title>Genome analysis of Parmales, the sister group of diatoms, reveals the evolutionary specialization of diatoms from phago-mixotrophs to photoautotrophs.</title>
        <authorList>
            <person name="Ban H."/>
            <person name="Sato S."/>
            <person name="Yoshikawa S."/>
            <person name="Yamada K."/>
            <person name="Nakamura Y."/>
            <person name="Ichinomiya M."/>
            <person name="Sato N."/>
            <person name="Blanc-Mathieu R."/>
            <person name="Endo H."/>
            <person name="Kuwata A."/>
            <person name="Ogata H."/>
        </authorList>
    </citation>
    <scope>NUCLEOTIDE SEQUENCE [LARGE SCALE GENOMIC DNA]</scope>
    <source>
        <strain evidence="3">NIES 3699</strain>
    </source>
</reference>
<evidence type="ECO:0008006" key="4">
    <source>
        <dbReference type="Google" id="ProtNLM"/>
    </source>
</evidence>
<dbReference type="Proteomes" id="UP001165160">
    <property type="component" value="Unassembled WGS sequence"/>
</dbReference>
<keyword evidence="3" id="KW-1185">Reference proteome</keyword>
<dbReference type="AlphaFoldDB" id="A0A9W7BYJ1"/>
<sequence length="409" mass="45199">MASTTIIHNALPVTTPQSGVSLHRFSPFSSPQPSSRPDLIKSLTTSSHTLNRSVGCLVGLGVGDSLGAPLEFLPVTLSSLPESPNFDLETFEYRNTPDSRFEIQPGQWTDDTSMAMCLADGLIENEGAYKGSETRTRYWHWWHSGLNNAFRNSSDIRHSVGLGGNIKKSLDSLTLDSHPTDNYNPTDSSQDAGNGSLMRLGPIPICFHRSQWSTINMAKQSSYATHPGPIAADACGFLSFVVAKAIKRTENMTAREFIEDCREEFLECHAVNVCDEVVRLVRAEEPEGGNESVWNWRDDSLKIHETCKARGYAYNGYANTPEYFGSFSLDGLAIALNSFYTTGGFNECVVKCANCLGDADTTSAIAGQIAGAFYGYDSIDERFIEQLRRWDDDEIALRAILLHRLHEKK</sequence>
<comment type="cofactor">
    <cofactor evidence="1">
        <name>Mg(2+)</name>
        <dbReference type="ChEBI" id="CHEBI:18420"/>
    </cofactor>
    <text evidence="1">Binds 2 magnesium ions per subunit.</text>
</comment>
<dbReference type="PANTHER" id="PTHR16222:SF12">
    <property type="entry name" value="ADP-RIBOSYLGLYCOHYDROLASE-RELATED"/>
    <property type="match status" value="1"/>
</dbReference>
<dbReference type="SUPFAM" id="SSF101478">
    <property type="entry name" value="ADP-ribosylglycohydrolase"/>
    <property type="match status" value="1"/>
</dbReference>
<dbReference type="GO" id="GO:0046872">
    <property type="term" value="F:metal ion binding"/>
    <property type="evidence" value="ECO:0007669"/>
    <property type="project" value="UniProtKB-KW"/>
</dbReference>
<evidence type="ECO:0000313" key="2">
    <source>
        <dbReference type="EMBL" id="GMH95063.1"/>
    </source>
</evidence>
<evidence type="ECO:0000313" key="3">
    <source>
        <dbReference type="Proteomes" id="UP001165160"/>
    </source>
</evidence>
<keyword evidence="1" id="KW-0479">Metal-binding</keyword>
<organism evidence="2 3">
    <name type="scientific">Triparma verrucosa</name>
    <dbReference type="NCBI Taxonomy" id="1606542"/>
    <lineage>
        <taxon>Eukaryota</taxon>
        <taxon>Sar</taxon>
        <taxon>Stramenopiles</taxon>
        <taxon>Ochrophyta</taxon>
        <taxon>Bolidophyceae</taxon>
        <taxon>Parmales</taxon>
        <taxon>Triparmaceae</taxon>
        <taxon>Triparma</taxon>
    </lineage>
</organism>
<gene>
    <name evidence="2" type="ORF">TrVE_jg10311</name>
</gene>
<feature type="binding site" evidence="1">
    <location>
        <position position="358"/>
    </location>
    <ligand>
        <name>Mg(2+)</name>
        <dbReference type="ChEBI" id="CHEBI:18420"/>
        <label>1</label>
    </ligand>
</feature>
<accession>A0A9W7BYJ1</accession>
<feature type="binding site" evidence="1">
    <location>
        <position position="111"/>
    </location>
    <ligand>
        <name>Mg(2+)</name>
        <dbReference type="ChEBI" id="CHEBI:18420"/>
        <label>1</label>
    </ligand>
</feature>
<dbReference type="InterPro" id="IPR036705">
    <property type="entry name" value="Ribosyl_crysJ1_sf"/>
</dbReference>
<comment type="caution">
    <text evidence="2">The sequence shown here is derived from an EMBL/GenBank/DDBJ whole genome shotgun (WGS) entry which is preliminary data.</text>
</comment>
<name>A0A9W7BYJ1_9STRA</name>
<dbReference type="Gene3D" id="1.10.4080.10">
    <property type="entry name" value="ADP-ribosylation/Crystallin J1"/>
    <property type="match status" value="1"/>
</dbReference>
<feature type="binding site" evidence="1">
    <location>
        <position position="361"/>
    </location>
    <ligand>
        <name>Mg(2+)</name>
        <dbReference type="ChEBI" id="CHEBI:18420"/>
        <label>1</label>
    </ligand>
</feature>